<gene>
    <name evidence="6" type="ORF">JRO89_XS13G0175400</name>
</gene>
<keyword evidence="7" id="KW-1185">Reference proteome</keyword>
<evidence type="ECO:0000256" key="4">
    <source>
        <dbReference type="SAM" id="Phobius"/>
    </source>
</evidence>
<evidence type="ECO:0000256" key="3">
    <source>
        <dbReference type="RuleBase" id="RU003616"/>
    </source>
</evidence>
<dbReference type="InterPro" id="IPR031107">
    <property type="entry name" value="Small_HSP"/>
</dbReference>
<dbReference type="Proteomes" id="UP000827721">
    <property type="component" value="Unassembled WGS sequence"/>
</dbReference>
<evidence type="ECO:0000259" key="5">
    <source>
        <dbReference type="PROSITE" id="PS01031"/>
    </source>
</evidence>
<evidence type="ECO:0000256" key="2">
    <source>
        <dbReference type="PROSITE-ProRule" id="PRU00285"/>
    </source>
</evidence>
<dbReference type="PROSITE" id="PS01031">
    <property type="entry name" value="SHSP"/>
    <property type="match status" value="1"/>
</dbReference>
<evidence type="ECO:0000256" key="1">
    <source>
        <dbReference type="ARBA" id="ARBA00023016"/>
    </source>
</evidence>
<organism evidence="6 7">
    <name type="scientific">Xanthoceras sorbifolium</name>
    <dbReference type="NCBI Taxonomy" id="99658"/>
    <lineage>
        <taxon>Eukaryota</taxon>
        <taxon>Viridiplantae</taxon>
        <taxon>Streptophyta</taxon>
        <taxon>Embryophyta</taxon>
        <taxon>Tracheophyta</taxon>
        <taxon>Spermatophyta</taxon>
        <taxon>Magnoliopsida</taxon>
        <taxon>eudicotyledons</taxon>
        <taxon>Gunneridae</taxon>
        <taxon>Pentapetalae</taxon>
        <taxon>rosids</taxon>
        <taxon>malvids</taxon>
        <taxon>Sapindales</taxon>
        <taxon>Sapindaceae</taxon>
        <taxon>Xanthoceroideae</taxon>
        <taxon>Xanthoceras</taxon>
    </lineage>
</organism>
<dbReference type="PANTHER" id="PTHR11527">
    <property type="entry name" value="HEAT-SHOCK PROTEIN 20 FAMILY MEMBER"/>
    <property type="match status" value="1"/>
</dbReference>
<reference evidence="6 7" key="1">
    <citation type="submission" date="2021-02" db="EMBL/GenBank/DDBJ databases">
        <title>Plant Genome Project.</title>
        <authorList>
            <person name="Zhang R.-G."/>
        </authorList>
    </citation>
    <scope>NUCLEOTIDE SEQUENCE [LARGE SCALE GENOMIC DNA]</scope>
    <source>
        <tissue evidence="6">Leaves</tissue>
    </source>
</reference>
<dbReference type="SUPFAM" id="SSF49764">
    <property type="entry name" value="HSP20-like chaperones"/>
    <property type="match status" value="1"/>
</dbReference>
<dbReference type="InterPro" id="IPR002068">
    <property type="entry name" value="A-crystallin/Hsp20_dom"/>
</dbReference>
<feature type="transmembrane region" description="Helical" evidence="4">
    <location>
        <begin position="206"/>
        <end position="224"/>
    </location>
</feature>
<keyword evidence="4" id="KW-0812">Transmembrane</keyword>
<proteinExistence type="inferred from homology"/>
<evidence type="ECO:0000313" key="6">
    <source>
        <dbReference type="EMBL" id="KAH7550348.1"/>
    </source>
</evidence>
<sequence>MKKRINPFLVFEFFKLTGVKYSINSYKLGISCCNSLDQMENVRETRGLRQRTISDHNPEVREIVPSSGWTEDSNAHYLLLRLPDFKTEEVKLDVDKSGHLTVSGERVQTVSGDKFKIFMFEQTFNLPQNSDIDQILGKVEDDILIITVPKRLLEDHENVNDITEETYIQETIDYVANKHGGGGGYRLEMDENSQKNSWIDSFPREVVVALMAVLALAVLVYRMFYLPDMNTVGSGV</sequence>
<evidence type="ECO:0000313" key="7">
    <source>
        <dbReference type="Proteomes" id="UP000827721"/>
    </source>
</evidence>
<keyword evidence="1" id="KW-0346">Stress response</keyword>
<comment type="similarity">
    <text evidence="2 3">Belongs to the small heat shock protein (HSP20) family.</text>
</comment>
<keyword evidence="4" id="KW-1133">Transmembrane helix</keyword>
<dbReference type="EMBL" id="JAFEMO010000013">
    <property type="protein sequence ID" value="KAH7550348.1"/>
    <property type="molecule type" value="Genomic_DNA"/>
</dbReference>
<accession>A0ABQ8H8V0</accession>
<dbReference type="CDD" id="cd06464">
    <property type="entry name" value="ACD_sHsps-like"/>
    <property type="match status" value="1"/>
</dbReference>
<name>A0ABQ8H8V0_9ROSI</name>
<feature type="domain" description="SHSP" evidence="5">
    <location>
        <begin position="58"/>
        <end position="165"/>
    </location>
</feature>
<comment type="caution">
    <text evidence="6">The sequence shown here is derived from an EMBL/GenBank/DDBJ whole genome shotgun (WGS) entry which is preliminary data.</text>
</comment>
<protein>
    <recommendedName>
        <fullName evidence="5">SHSP domain-containing protein</fullName>
    </recommendedName>
</protein>
<keyword evidence="4" id="KW-0472">Membrane</keyword>
<dbReference type="InterPro" id="IPR008978">
    <property type="entry name" value="HSP20-like_chaperone"/>
</dbReference>
<dbReference type="Pfam" id="PF00011">
    <property type="entry name" value="HSP20"/>
    <property type="match status" value="1"/>
</dbReference>
<dbReference type="Gene3D" id="2.60.40.790">
    <property type="match status" value="1"/>
</dbReference>